<dbReference type="EMBL" id="CAJC01000161">
    <property type="protein sequence ID" value="CCI53859.1"/>
    <property type="molecule type" value="Genomic_DNA"/>
</dbReference>
<dbReference type="GO" id="GO:0005829">
    <property type="term" value="C:cytosol"/>
    <property type="evidence" value="ECO:0007669"/>
    <property type="project" value="TreeGrafter"/>
</dbReference>
<dbReference type="OrthoDB" id="3210767at2"/>
<dbReference type="PANTHER" id="PTHR30283">
    <property type="entry name" value="PEROXIDE STRESS RESPONSE PROTEIN YAAA"/>
    <property type="match status" value="1"/>
</dbReference>
<evidence type="ECO:0000313" key="1">
    <source>
        <dbReference type="EMBL" id="CCI53859.1"/>
    </source>
</evidence>
<sequence length="249" mass="26605">MLILLPPSETKFRPRRGAPMRLESVSFPELTALRAEIIDALVTASARADALHLLDVPTTLQDEVDANLSLTTRPARPALEIYTGVLYDALAAPTLSPAGKRRAARRLVISSAVYGAVRPGDRIAPYRTSMGADLPGVGRLATRWKGCLDAVLAPAAGNGLIVDCRSATYAATWTPRGGLADRWVAVNVPGASHMAKHTRGLVARALCEDGADPRRPAGLLTVLASRFEVALHPPERTGRPWILQATARD</sequence>
<gene>
    <name evidence="1" type="ORF">BN13_50028</name>
</gene>
<dbReference type="InterPro" id="IPR005583">
    <property type="entry name" value="YaaA"/>
</dbReference>
<keyword evidence="2" id="KW-1185">Reference proteome</keyword>
<dbReference type="STRING" id="1193518.BN13_50028"/>
<name>A0A077MB45_9MICO</name>
<dbReference type="RefSeq" id="WP_048543906.1">
    <property type="nucleotide sequence ID" value="NZ_HF571038.1"/>
</dbReference>
<dbReference type="Proteomes" id="UP000035720">
    <property type="component" value="Unassembled WGS sequence"/>
</dbReference>
<dbReference type="AlphaFoldDB" id="A0A077MB45"/>
<comment type="caution">
    <text evidence="1">The sequence shown here is derived from an EMBL/GenBank/DDBJ whole genome shotgun (WGS) entry which is preliminary data.</text>
</comment>
<dbReference type="GO" id="GO:0033194">
    <property type="term" value="P:response to hydroperoxide"/>
    <property type="evidence" value="ECO:0007669"/>
    <property type="project" value="TreeGrafter"/>
</dbReference>
<protein>
    <submittedName>
        <fullName evidence="1">Uncharacterized protein</fullName>
    </submittedName>
</protein>
<evidence type="ECO:0000313" key="2">
    <source>
        <dbReference type="Proteomes" id="UP000035720"/>
    </source>
</evidence>
<reference evidence="1 2" key="1">
    <citation type="journal article" date="2013" name="ISME J.">
        <title>A metabolic model for members of the genus Tetrasphaera involved in enhanced biological phosphorus removal.</title>
        <authorList>
            <person name="Kristiansen R."/>
            <person name="Nguyen H.T.T."/>
            <person name="Saunders A.M."/>
            <person name="Nielsen J.L."/>
            <person name="Wimmer R."/>
            <person name="Le V.Q."/>
            <person name="McIlroy S.J."/>
            <person name="Petrovski S."/>
            <person name="Seviour R.J."/>
            <person name="Calteau A."/>
            <person name="Nielsen K.L."/>
            <person name="Nielsen P.H."/>
        </authorList>
    </citation>
    <scope>NUCLEOTIDE SEQUENCE [LARGE SCALE GENOMIC DNA]</scope>
    <source>
        <strain evidence="1 2">Ben 74</strain>
    </source>
</reference>
<proteinExistence type="predicted"/>
<organism evidence="1 2">
    <name type="scientific">Nostocoides jenkinsii Ben 74</name>
    <dbReference type="NCBI Taxonomy" id="1193518"/>
    <lineage>
        <taxon>Bacteria</taxon>
        <taxon>Bacillati</taxon>
        <taxon>Actinomycetota</taxon>
        <taxon>Actinomycetes</taxon>
        <taxon>Micrococcales</taxon>
        <taxon>Intrasporangiaceae</taxon>
        <taxon>Nostocoides</taxon>
    </lineage>
</organism>
<dbReference type="Pfam" id="PF03883">
    <property type="entry name" value="H2O2_YaaD"/>
    <property type="match status" value="1"/>
</dbReference>
<dbReference type="PANTHER" id="PTHR30283:SF4">
    <property type="entry name" value="PEROXIDE STRESS RESISTANCE PROTEIN YAAA"/>
    <property type="match status" value="1"/>
</dbReference>
<accession>A0A077MB45</accession>